<keyword evidence="2" id="KW-1185">Reference proteome</keyword>
<reference evidence="2" key="2">
    <citation type="submission" date="2015-01" db="EMBL/GenBank/DDBJ databases">
        <title>Evolutionary Origins and Diversification of the Mycorrhizal Mutualists.</title>
        <authorList>
            <consortium name="DOE Joint Genome Institute"/>
            <consortium name="Mycorrhizal Genomics Consortium"/>
            <person name="Kohler A."/>
            <person name="Kuo A."/>
            <person name="Nagy L.G."/>
            <person name="Floudas D."/>
            <person name="Copeland A."/>
            <person name="Barry K.W."/>
            <person name="Cichocki N."/>
            <person name="Veneault-Fourrey C."/>
            <person name="LaButti K."/>
            <person name="Lindquist E.A."/>
            <person name="Lipzen A."/>
            <person name="Lundell T."/>
            <person name="Morin E."/>
            <person name="Murat C."/>
            <person name="Riley R."/>
            <person name="Ohm R."/>
            <person name="Sun H."/>
            <person name="Tunlid A."/>
            <person name="Henrissat B."/>
            <person name="Grigoriev I.V."/>
            <person name="Hibbett D.S."/>
            <person name="Martin F."/>
        </authorList>
    </citation>
    <scope>NUCLEOTIDE SEQUENCE [LARGE SCALE GENOMIC DNA]</scope>
    <source>
        <strain evidence="2">Ve08.2h10</strain>
    </source>
</reference>
<dbReference type="Proteomes" id="UP000054538">
    <property type="component" value="Unassembled WGS sequence"/>
</dbReference>
<evidence type="ECO:0000313" key="2">
    <source>
        <dbReference type="Proteomes" id="UP000054538"/>
    </source>
</evidence>
<dbReference type="HOGENOM" id="CLU_2886471_0_0_1"/>
<dbReference type="InParanoid" id="A0A0D0DCE7"/>
<gene>
    <name evidence="1" type="ORF">PAXRUDRAFT_835843</name>
</gene>
<sequence>MEMLTGASEDALLAVAQITFSSIYPGDRLERVFEVVSPRAQTCQAGQNAQEIRFRFRNEETEA</sequence>
<name>A0A0D0DCE7_9AGAM</name>
<accession>A0A0D0DCE7</accession>
<organism evidence="1 2">
    <name type="scientific">Paxillus rubicundulus Ve08.2h10</name>
    <dbReference type="NCBI Taxonomy" id="930991"/>
    <lineage>
        <taxon>Eukaryota</taxon>
        <taxon>Fungi</taxon>
        <taxon>Dikarya</taxon>
        <taxon>Basidiomycota</taxon>
        <taxon>Agaricomycotina</taxon>
        <taxon>Agaricomycetes</taxon>
        <taxon>Agaricomycetidae</taxon>
        <taxon>Boletales</taxon>
        <taxon>Paxilineae</taxon>
        <taxon>Paxillaceae</taxon>
        <taxon>Paxillus</taxon>
    </lineage>
</organism>
<dbReference type="EMBL" id="KN828450">
    <property type="protein sequence ID" value="KIK74955.1"/>
    <property type="molecule type" value="Genomic_DNA"/>
</dbReference>
<evidence type="ECO:0000313" key="1">
    <source>
        <dbReference type="EMBL" id="KIK74955.1"/>
    </source>
</evidence>
<proteinExistence type="predicted"/>
<reference evidence="1 2" key="1">
    <citation type="submission" date="2014-04" db="EMBL/GenBank/DDBJ databases">
        <authorList>
            <consortium name="DOE Joint Genome Institute"/>
            <person name="Kuo A."/>
            <person name="Kohler A."/>
            <person name="Jargeat P."/>
            <person name="Nagy L.G."/>
            <person name="Floudas D."/>
            <person name="Copeland A."/>
            <person name="Barry K.W."/>
            <person name="Cichocki N."/>
            <person name="Veneault-Fourrey C."/>
            <person name="LaButti K."/>
            <person name="Lindquist E.A."/>
            <person name="Lipzen A."/>
            <person name="Lundell T."/>
            <person name="Morin E."/>
            <person name="Murat C."/>
            <person name="Sun H."/>
            <person name="Tunlid A."/>
            <person name="Henrissat B."/>
            <person name="Grigoriev I.V."/>
            <person name="Hibbett D.S."/>
            <person name="Martin F."/>
            <person name="Nordberg H.P."/>
            <person name="Cantor M.N."/>
            <person name="Hua S.X."/>
        </authorList>
    </citation>
    <scope>NUCLEOTIDE SEQUENCE [LARGE SCALE GENOMIC DNA]</scope>
    <source>
        <strain evidence="1 2">Ve08.2h10</strain>
    </source>
</reference>
<protein>
    <submittedName>
        <fullName evidence="1">Uncharacterized protein</fullName>
    </submittedName>
</protein>
<dbReference type="AlphaFoldDB" id="A0A0D0DCE7"/>